<reference evidence="1 2" key="1">
    <citation type="submission" date="2021-06" db="EMBL/GenBank/DDBJ databases">
        <title>Caerostris extrusa draft genome.</title>
        <authorList>
            <person name="Kono N."/>
            <person name="Arakawa K."/>
        </authorList>
    </citation>
    <scope>NUCLEOTIDE SEQUENCE [LARGE SCALE GENOMIC DNA]</scope>
</reference>
<sequence>MSVVNKKTYRATLPLFILTCNSWFDFSSPFSEGHCDPRHEWQEIARGPTEAENGSFPLWRKIDPYFARSISAGSRLGIRAPLLQISPDEGLAGKDSSNFNNFFISASSTLFPSSAGAFGNIFQLLYCERALLLGIIGSLKAFGFWLM</sequence>
<evidence type="ECO:0000313" key="2">
    <source>
        <dbReference type="Proteomes" id="UP001054945"/>
    </source>
</evidence>
<dbReference type="EMBL" id="BPLR01007015">
    <property type="protein sequence ID" value="GIY13910.1"/>
    <property type="molecule type" value="Genomic_DNA"/>
</dbReference>
<dbReference type="AlphaFoldDB" id="A0AAV4R0N4"/>
<keyword evidence="2" id="KW-1185">Reference proteome</keyword>
<accession>A0AAV4R0N4</accession>
<name>A0AAV4R0N4_CAEEX</name>
<gene>
    <name evidence="1" type="ORF">CEXT_57981</name>
</gene>
<protein>
    <submittedName>
        <fullName evidence="1">Uncharacterized protein</fullName>
    </submittedName>
</protein>
<organism evidence="1 2">
    <name type="scientific">Caerostris extrusa</name>
    <name type="common">Bark spider</name>
    <name type="synonym">Caerostris bankana</name>
    <dbReference type="NCBI Taxonomy" id="172846"/>
    <lineage>
        <taxon>Eukaryota</taxon>
        <taxon>Metazoa</taxon>
        <taxon>Ecdysozoa</taxon>
        <taxon>Arthropoda</taxon>
        <taxon>Chelicerata</taxon>
        <taxon>Arachnida</taxon>
        <taxon>Araneae</taxon>
        <taxon>Araneomorphae</taxon>
        <taxon>Entelegynae</taxon>
        <taxon>Araneoidea</taxon>
        <taxon>Araneidae</taxon>
        <taxon>Caerostris</taxon>
    </lineage>
</organism>
<evidence type="ECO:0000313" key="1">
    <source>
        <dbReference type="EMBL" id="GIY13910.1"/>
    </source>
</evidence>
<proteinExistence type="predicted"/>
<dbReference type="Proteomes" id="UP001054945">
    <property type="component" value="Unassembled WGS sequence"/>
</dbReference>
<comment type="caution">
    <text evidence="1">The sequence shown here is derived from an EMBL/GenBank/DDBJ whole genome shotgun (WGS) entry which is preliminary data.</text>
</comment>